<organism evidence="5 6">
    <name type="scientific">Acanthoscelides obtectus</name>
    <name type="common">Bean weevil</name>
    <name type="synonym">Bruchus obtectus</name>
    <dbReference type="NCBI Taxonomy" id="200917"/>
    <lineage>
        <taxon>Eukaryota</taxon>
        <taxon>Metazoa</taxon>
        <taxon>Ecdysozoa</taxon>
        <taxon>Arthropoda</taxon>
        <taxon>Hexapoda</taxon>
        <taxon>Insecta</taxon>
        <taxon>Pterygota</taxon>
        <taxon>Neoptera</taxon>
        <taxon>Endopterygota</taxon>
        <taxon>Coleoptera</taxon>
        <taxon>Polyphaga</taxon>
        <taxon>Cucujiformia</taxon>
        <taxon>Chrysomeloidea</taxon>
        <taxon>Chrysomelidae</taxon>
        <taxon>Bruchinae</taxon>
        <taxon>Bruchini</taxon>
        <taxon>Acanthoscelides</taxon>
    </lineage>
</organism>
<dbReference type="PANTHER" id="PTHR11088">
    <property type="entry name" value="TRNA DIMETHYLALLYLTRANSFERASE"/>
    <property type="match status" value="1"/>
</dbReference>
<proteinExistence type="predicted"/>
<dbReference type="GO" id="GO:0005739">
    <property type="term" value="C:mitochondrion"/>
    <property type="evidence" value="ECO:0007669"/>
    <property type="project" value="TreeGrafter"/>
</dbReference>
<keyword evidence="4" id="KW-0812">Transmembrane</keyword>
<dbReference type="GO" id="GO:0052381">
    <property type="term" value="F:tRNA dimethylallyltransferase activity"/>
    <property type="evidence" value="ECO:0007669"/>
    <property type="project" value="TreeGrafter"/>
</dbReference>
<dbReference type="AlphaFoldDB" id="A0A9P0QIE3"/>
<dbReference type="EMBL" id="CAKOFQ010011626">
    <property type="protein sequence ID" value="CAH2020903.1"/>
    <property type="molecule type" value="Genomic_DNA"/>
</dbReference>
<dbReference type="PANTHER" id="PTHR11088:SF89">
    <property type="entry name" value="TRNA DIMETHYLALLYLTRANSFERASE"/>
    <property type="match status" value="1"/>
</dbReference>
<dbReference type="GO" id="GO:0005524">
    <property type="term" value="F:ATP binding"/>
    <property type="evidence" value="ECO:0007669"/>
    <property type="project" value="UniProtKB-KW"/>
</dbReference>
<reference evidence="5" key="1">
    <citation type="submission" date="2022-03" db="EMBL/GenBank/DDBJ databases">
        <authorList>
            <person name="Sayadi A."/>
        </authorList>
    </citation>
    <scope>NUCLEOTIDE SEQUENCE</scope>
</reference>
<comment type="caution">
    <text evidence="5">The sequence shown here is derived from an EMBL/GenBank/DDBJ whole genome shotgun (WGS) entry which is preliminary data.</text>
</comment>
<evidence type="ECO:0000313" key="6">
    <source>
        <dbReference type="Proteomes" id="UP001152888"/>
    </source>
</evidence>
<sequence>MQLWSSFTVWLFILILFWLWGHRHFIHILDSKIITPVLFLSLYYFRALEIIYDKGQKVSDILAEQQSARDASTSGGGLRFTNAIVLWLQCVQDVLDDRLNKRVDSMMEQGLVNELLEFHHKYNQERLNTNVDPDYTKGIYQAIGFKEFHNYLMLSNKEQCSSEGKSESSKAVEQLKLVTRRFARKQKRWQSEEFRL</sequence>
<dbReference type="OrthoDB" id="775260at2759"/>
<keyword evidence="6" id="KW-1185">Reference proteome</keyword>
<keyword evidence="4" id="KW-0472">Membrane</keyword>
<keyword evidence="4" id="KW-1133">Transmembrane helix</keyword>
<keyword evidence="3" id="KW-0067">ATP-binding</keyword>
<dbReference type="Proteomes" id="UP001152888">
    <property type="component" value="Unassembled WGS sequence"/>
</dbReference>
<accession>A0A9P0QIE3</accession>
<protein>
    <submittedName>
        <fullName evidence="5">Uncharacterized protein</fullName>
    </submittedName>
</protein>
<dbReference type="InterPro" id="IPR039657">
    <property type="entry name" value="Dimethylallyltransferase"/>
</dbReference>
<evidence type="ECO:0000313" key="5">
    <source>
        <dbReference type="EMBL" id="CAH2020903.1"/>
    </source>
</evidence>
<evidence type="ECO:0000256" key="2">
    <source>
        <dbReference type="ARBA" id="ARBA00022741"/>
    </source>
</evidence>
<gene>
    <name evidence="5" type="ORF">ACAOBT_LOCUS38171</name>
</gene>
<feature type="transmembrane region" description="Helical" evidence="4">
    <location>
        <begin position="6"/>
        <end position="21"/>
    </location>
</feature>
<keyword evidence="2" id="KW-0547">Nucleotide-binding</keyword>
<dbReference type="GO" id="GO:0006400">
    <property type="term" value="P:tRNA modification"/>
    <property type="evidence" value="ECO:0007669"/>
    <property type="project" value="TreeGrafter"/>
</dbReference>
<dbReference type="Pfam" id="PF01715">
    <property type="entry name" value="IPPT"/>
    <property type="match status" value="1"/>
</dbReference>
<keyword evidence="1" id="KW-0808">Transferase</keyword>
<evidence type="ECO:0000256" key="1">
    <source>
        <dbReference type="ARBA" id="ARBA00022679"/>
    </source>
</evidence>
<name>A0A9P0QIE3_ACAOB</name>
<evidence type="ECO:0000256" key="4">
    <source>
        <dbReference type="SAM" id="Phobius"/>
    </source>
</evidence>
<dbReference type="Gene3D" id="1.10.287.890">
    <property type="entry name" value="Crystal structure of tRNA isopentenylpyrophosphate transferase (bh2366) domain"/>
    <property type="match status" value="1"/>
</dbReference>
<evidence type="ECO:0000256" key="3">
    <source>
        <dbReference type="ARBA" id="ARBA00022840"/>
    </source>
</evidence>